<reference evidence="3 4" key="2">
    <citation type="journal article" date="2010" name="Nature">
        <title>Comparative genomics reveals mobile pathogenicity chromosomes in Fusarium.</title>
        <authorList>
            <person name="Ma L.J."/>
            <person name="van der Does H.C."/>
            <person name="Borkovich K.A."/>
            <person name="Coleman J.J."/>
            <person name="Daboussi M.J."/>
            <person name="Di Pietro A."/>
            <person name="Dufresne M."/>
            <person name="Freitag M."/>
            <person name="Grabherr M."/>
            <person name="Henrissat B."/>
            <person name="Houterman P.M."/>
            <person name="Kang S."/>
            <person name="Shim W.B."/>
            <person name="Woloshuk C."/>
            <person name="Xie X."/>
            <person name="Xu J.R."/>
            <person name="Antoniw J."/>
            <person name="Baker S.E."/>
            <person name="Bluhm B.H."/>
            <person name="Breakspear A."/>
            <person name="Brown D.W."/>
            <person name="Butchko R.A."/>
            <person name="Chapman S."/>
            <person name="Coulson R."/>
            <person name="Coutinho P.M."/>
            <person name="Danchin E.G."/>
            <person name="Diener A."/>
            <person name="Gale L.R."/>
            <person name="Gardiner D.M."/>
            <person name="Goff S."/>
            <person name="Hammond-Kosack K.E."/>
            <person name="Hilburn K."/>
            <person name="Hua-Van A."/>
            <person name="Jonkers W."/>
            <person name="Kazan K."/>
            <person name="Kodira C.D."/>
            <person name="Koehrsen M."/>
            <person name="Kumar L."/>
            <person name="Lee Y.H."/>
            <person name="Li L."/>
            <person name="Manners J.M."/>
            <person name="Miranda-Saavedra D."/>
            <person name="Mukherjee M."/>
            <person name="Park G."/>
            <person name="Park J."/>
            <person name="Park S.Y."/>
            <person name="Proctor R.H."/>
            <person name="Regev A."/>
            <person name="Ruiz-Roldan M.C."/>
            <person name="Sain D."/>
            <person name="Sakthikumar S."/>
            <person name="Sykes S."/>
            <person name="Schwartz D.C."/>
            <person name="Turgeon B.G."/>
            <person name="Wapinski I."/>
            <person name="Yoder O."/>
            <person name="Young S."/>
            <person name="Zeng Q."/>
            <person name="Zhou S."/>
            <person name="Galagan J."/>
            <person name="Cuomo C.A."/>
            <person name="Kistler H.C."/>
            <person name="Rep M."/>
        </authorList>
    </citation>
    <scope>GENOME REANNOTATION</scope>
    <source>
        <strain evidence="4">ATCC MYA-4620 / CBS 123657 / FGSC 9075 / NRRL 31084 / PH-1</strain>
        <strain evidence="3">PH-1 / ATCC MYA-4620 / FGSC 9075 / NRRL 31084</strain>
    </source>
</reference>
<dbReference type="Proteomes" id="UP000070720">
    <property type="component" value="Chromosome 1"/>
</dbReference>
<dbReference type="KEGG" id="fgr:FGSG_01628"/>
<dbReference type="RefSeq" id="XP_011317452.1">
    <property type="nucleotide sequence ID" value="XM_011319150.1"/>
</dbReference>
<feature type="region of interest" description="Disordered" evidence="1">
    <location>
        <begin position="1"/>
        <end position="26"/>
    </location>
</feature>
<sequence>MRQAVAGMTANRDEMSSSEYQHSSFTTTPGNLEEVFLKSLSSVISHLSSSKTLRPSNPRFSGCDISSLFSPTAFGGPASRSDVLRILQLSAAGKKPKLPSPHHRIHHTH</sequence>
<dbReference type="AlphaFoldDB" id="I1RDD2"/>
<name>I1RDD2_GIBZE</name>
<feature type="compositionally biased region" description="Polar residues" evidence="1">
    <location>
        <begin position="17"/>
        <end position="26"/>
    </location>
</feature>
<evidence type="ECO:0000313" key="3">
    <source>
        <dbReference type="EnsemblFungi" id="CEF73794"/>
    </source>
</evidence>
<keyword evidence="4" id="KW-1185">Reference proteome</keyword>
<accession>I1RDD2</accession>
<protein>
    <submittedName>
        <fullName evidence="2">Chromosome 1, complete genome</fullName>
    </submittedName>
</protein>
<proteinExistence type="predicted"/>
<dbReference type="HOGENOM" id="CLU_2184127_0_0_1"/>
<evidence type="ECO:0000313" key="2">
    <source>
        <dbReference type="EMBL" id="CEF73794.1"/>
    </source>
</evidence>
<dbReference type="OrthoDB" id="5085549at2759"/>
<evidence type="ECO:0000256" key="1">
    <source>
        <dbReference type="SAM" id="MobiDB-lite"/>
    </source>
</evidence>
<reference evidence="3 4" key="1">
    <citation type="journal article" date="2007" name="Science">
        <title>The Fusarium graminearum genome reveals a link between localized polymorphism and pathogen specialization.</title>
        <authorList>
            <person name="Cuomo C.A."/>
            <person name="Gueldener U."/>
            <person name="Xu J.-R."/>
            <person name="Trail F."/>
            <person name="Turgeon B.G."/>
            <person name="Di Pietro A."/>
            <person name="Walton J.D."/>
            <person name="Ma L.-J."/>
            <person name="Baker S.E."/>
            <person name="Rep M."/>
            <person name="Adam G."/>
            <person name="Antoniw J."/>
            <person name="Baldwin T."/>
            <person name="Calvo S.E."/>
            <person name="Chang Y.-L."/>
            <person name="DeCaprio D."/>
            <person name="Gale L.R."/>
            <person name="Gnerre S."/>
            <person name="Goswami R.S."/>
            <person name="Hammond-Kosack K."/>
            <person name="Harris L.J."/>
            <person name="Hilburn K."/>
            <person name="Kennell J.C."/>
            <person name="Kroken S."/>
            <person name="Magnuson J.K."/>
            <person name="Mannhaupt G."/>
            <person name="Mauceli E.W."/>
            <person name="Mewes H.-W."/>
            <person name="Mitterbauer R."/>
            <person name="Muehlbauer G."/>
            <person name="Muensterkoetter M."/>
            <person name="Nelson D."/>
            <person name="O'Donnell K."/>
            <person name="Ouellet T."/>
            <person name="Qi W."/>
            <person name="Quesneville H."/>
            <person name="Roncero M.I.G."/>
            <person name="Seong K.-Y."/>
            <person name="Tetko I.V."/>
            <person name="Urban M."/>
            <person name="Waalwijk C."/>
            <person name="Ward T.J."/>
            <person name="Yao J."/>
            <person name="Birren B.W."/>
            <person name="Kistler H.C."/>
        </authorList>
    </citation>
    <scope>NUCLEOTIDE SEQUENCE [LARGE SCALE GENOMIC DNA]</scope>
    <source>
        <strain evidence="4">ATCC MYA-4620 / CBS 123657 / FGSC 9075 / NRRL 31084 / PH-1</strain>
        <strain evidence="3">PH-1 / ATCC MYA-4620 / FGSC 9075 / NRRL 31084</strain>
    </source>
</reference>
<dbReference type="EnsemblFungi" id="CEF73794">
    <property type="protein sequence ID" value="CEF73794"/>
    <property type="gene ID" value="FGRRES_01628"/>
</dbReference>
<dbReference type="VEuPathDB" id="FungiDB:FGRAMPH1_01G03975"/>
<dbReference type="EMBL" id="HG970332">
    <property type="protein sequence ID" value="CEF73794.1"/>
    <property type="molecule type" value="Genomic_DNA"/>
</dbReference>
<reference evidence="2 4" key="4">
    <citation type="journal article" date="2015" name="BMC Genomics">
        <title>The completed genome sequence of the pathogenic ascomycete fungus Fusarium graminearum.</title>
        <authorList>
            <person name="King R."/>
            <person name="Urban M."/>
            <person name="Hammond-Kosack M.C."/>
            <person name="Hassani-Pak K."/>
            <person name="Hammond-Kosack K.E."/>
        </authorList>
    </citation>
    <scope>NUCLEOTIDE SEQUENCE [LARGE SCALE GENOMIC DNA]</scope>
    <source>
        <strain evidence="4">ATCC MYA-4620 / CBS 123657 / FGSC 9075 / NRRL 31084 / PH-1</strain>
        <strain evidence="2">PH-1</strain>
    </source>
</reference>
<reference key="3">
    <citation type="submission" date="2014-02" db="EMBL/GenBank/DDBJ databases">
        <title>A revised Fusarium graminearum genomic reference sequence using whole shotgun re-sequencing.</title>
        <authorList>
            <person name="King R."/>
            <person name="Urban M."/>
            <person name="Hassani-Pak K."/>
            <person name="Hammond-Kosack K."/>
        </authorList>
    </citation>
    <scope>NUCLEOTIDE SEQUENCE</scope>
    <source>
        <strain>PH-1</strain>
    </source>
</reference>
<evidence type="ECO:0000313" key="4">
    <source>
        <dbReference type="Proteomes" id="UP000070720"/>
    </source>
</evidence>
<dbReference type="InParanoid" id="I1RDD2"/>
<organism evidence="3">
    <name type="scientific">Gibberella zeae (strain ATCC MYA-4620 / CBS 123657 / FGSC 9075 / NRRL 31084 / PH-1)</name>
    <name type="common">Wheat head blight fungus</name>
    <name type="synonym">Fusarium graminearum</name>
    <dbReference type="NCBI Taxonomy" id="229533"/>
    <lineage>
        <taxon>Eukaryota</taxon>
        <taxon>Fungi</taxon>
        <taxon>Dikarya</taxon>
        <taxon>Ascomycota</taxon>
        <taxon>Pezizomycotina</taxon>
        <taxon>Sordariomycetes</taxon>
        <taxon>Hypocreomycetidae</taxon>
        <taxon>Hypocreales</taxon>
        <taxon>Nectriaceae</taxon>
        <taxon>Fusarium</taxon>
    </lineage>
</organism>
<reference evidence="3" key="5">
    <citation type="submission" date="2017-01" db="UniProtKB">
        <authorList>
            <consortium name="EnsemblFungi"/>
        </authorList>
    </citation>
    <scope>IDENTIFICATION</scope>
    <source>
        <strain evidence="3">PH-1 / ATCC MYA-4620 / FGSC 9075 / NRRL 31084</strain>
    </source>
</reference>
<gene>
    <name evidence="3" type="primary">FG01628.1</name>
    <name evidence="2" type="ORF">FGRAMPH1_01T03975</name>
</gene>